<sequence>MERLTDARSVFLTSSRFHSKGRPYPFTSGEVDSAVLATVDGAPGNMCSSRVPPSLKQSHVWVHRGGGGRRWLRGAQLSCAAGGRSVSSSNERFRSARMYLYAAARGRTGRLTDPWTSSISIRHRHLLSPAAAQF</sequence>
<accession>A0A9N7V3Z5</accession>
<name>A0A9N7V3Z5_PLEPL</name>
<keyword evidence="2" id="KW-1185">Reference proteome</keyword>
<gene>
    <name evidence="1" type="ORF">PLEPLA_LOCUS29432</name>
</gene>
<evidence type="ECO:0000313" key="2">
    <source>
        <dbReference type="Proteomes" id="UP001153269"/>
    </source>
</evidence>
<evidence type="ECO:0000313" key="1">
    <source>
        <dbReference type="EMBL" id="CAB1441682.1"/>
    </source>
</evidence>
<organism evidence="1 2">
    <name type="scientific">Pleuronectes platessa</name>
    <name type="common">European plaice</name>
    <dbReference type="NCBI Taxonomy" id="8262"/>
    <lineage>
        <taxon>Eukaryota</taxon>
        <taxon>Metazoa</taxon>
        <taxon>Chordata</taxon>
        <taxon>Craniata</taxon>
        <taxon>Vertebrata</taxon>
        <taxon>Euteleostomi</taxon>
        <taxon>Actinopterygii</taxon>
        <taxon>Neopterygii</taxon>
        <taxon>Teleostei</taxon>
        <taxon>Neoteleostei</taxon>
        <taxon>Acanthomorphata</taxon>
        <taxon>Carangaria</taxon>
        <taxon>Pleuronectiformes</taxon>
        <taxon>Pleuronectoidei</taxon>
        <taxon>Pleuronectidae</taxon>
        <taxon>Pleuronectes</taxon>
    </lineage>
</organism>
<dbReference type="EMBL" id="CADEAL010002680">
    <property type="protein sequence ID" value="CAB1441682.1"/>
    <property type="molecule type" value="Genomic_DNA"/>
</dbReference>
<proteinExistence type="predicted"/>
<comment type="caution">
    <text evidence="1">The sequence shown here is derived from an EMBL/GenBank/DDBJ whole genome shotgun (WGS) entry which is preliminary data.</text>
</comment>
<reference evidence="1" key="1">
    <citation type="submission" date="2020-03" db="EMBL/GenBank/DDBJ databases">
        <authorList>
            <person name="Weist P."/>
        </authorList>
    </citation>
    <scope>NUCLEOTIDE SEQUENCE</scope>
</reference>
<protein>
    <submittedName>
        <fullName evidence="1">Uncharacterized protein</fullName>
    </submittedName>
</protein>
<dbReference type="Proteomes" id="UP001153269">
    <property type="component" value="Unassembled WGS sequence"/>
</dbReference>
<dbReference type="AlphaFoldDB" id="A0A9N7V3Z5"/>